<sequence>MATAEARIAAPLTNTSRGSPVEPEVRAAMPGAAPSRASATARHGSSTSRAKFMPSA</sequence>
<proteinExistence type="predicted"/>
<feature type="region of interest" description="Disordered" evidence="1">
    <location>
        <begin position="1"/>
        <end position="56"/>
    </location>
</feature>
<protein>
    <submittedName>
        <fullName evidence="2">Uncharacterized protein</fullName>
    </submittedName>
</protein>
<evidence type="ECO:0000313" key="3">
    <source>
        <dbReference type="Proteomes" id="UP001157125"/>
    </source>
</evidence>
<comment type="caution">
    <text evidence="2">The sequence shown here is derived from an EMBL/GenBank/DDBJ whole genome shotgun (WGS) entry which is preliminary data.</text>
</comment>
<dbReference type="Proteomes" id="UP001157125">
    <property type="component" value="Unassembled WGS sequence"/>
</dbReference>
<reference evidence="3" key="1">
    <citation type="journal article" date="2019" name="Int. J. Syst. Evol. Microbiol.">
        <title>The Global Catalogue of Microorganisms (GCM) 10K type strain sequencing project: providing services to taxonomists for standard genome sequencing and annotation.</title>
        <authorList>
            <consortium name="The Broad Institute Genomics Platform"/>
            <consortium name="The Broad Institute Genome Sequencing Center for Infectious Disease"/>
            <person name="Wu L."/>
            <person name="Ma J."/>
        </authorList>
    </citation>
    <scope>NUCLEOTIDE SEQUENCE [LARGE SCALE GENOMIC DNA]</scope>
    <source>
        <strain evidence="3">NBRC 112299</strain>
    </source>
</reference>
<keyword evidence="3" id="KW-1185">Reference proteome</keyword>
<organism evidence="2 3">
    <name type="scientific">Demequina litorisediminis</name>
    <dbReference type="NCBI Taxonomy" id="1849022"/>
    <lineage>
        <taxon>Bacteria</taxon>
        <taxon>Bacillati</taxon>
        <taxon>Actinomycetota</taxon>
        <taxon>Actinomycetes</taxon>
        <taxon>Micrococcales</taxon>
        <taxon>Demequinaceae</taxon>
        <taxon>Demequina</taxon>
    </lineage>
</organism>
<dbReference type="EMBL" id="BSUN01000001">
    <property type="protein sequence ID" value="GMA36073.1"/>
    <property type="molecule type" value="Genomic_DNA"/>
</dbReference>
<evidence type="ECO:0000256" key="1">
    <source>
        <dbReference type="SAM" id="MobiDB-lite"/>
    </source>
</evidence>
<accession>A0ABQ6IG08</accession>
<name>A0ABQ6IG08_9MICO</name>
<evidence type="ECO:0000313" key="2">
    <source>
        <dbReference type="EMBL" id="GMA36073.1"/>
    </source>
</evidence>
<gene>
    <name evidence="2" type="ORF">GCM10025876_22770</name>
</gene>